<dbReference type="Gene3D" id="1.20.900.10">
    <property type="entry name" value="Dbl homology (DH) domain"/>
    <property type="match status" value="1"/>
</dbReference>
<protein>
    <recommendedName>
        <fullName evidence="1">DH domain-containing protein</fullName>
    </recommendedName>
</protein>
<dbReference type="OrthoDB" id="10254377at2759"/>
<dbReference type="Proteomes" id="UP000281553">
    <property type="component" value="Unassembled WGS sequence"/>
</dbReference>
<dbReference type="EMBL" id="UYRU01044796">
    <property type="protein sequence ID" value="VDK87768.1"/>
    <property type="molecule type" value="Genomic_DNA"/>
</dbReference>
<name>A0A3P6V6E6_DIBLA</name>
<proteinExistence type="predicted"/>
<dbReference type="InterPro" id="IPR035899">
    <property type="entry name" value="DBL_dom_sf"/>
</dbReference>
<reference evidence="2 3" key="1">
    <citation type="submission" date="2018-11" db="EMBL/GenBank/DDBJ databases">
        <authorList>
            <consortium name="Pathogen Informatics"/>
        </authorList>
    </citation>
    <scope>NUCLEOTIDE SEQUENCE [LARGE SCALE GENOMIC DNA]</scope>
</reference>
<feature type="domain" description="DH" evidence="1">
    <location>
        <begin position="1"/>
        <end position="97"/>
    </location>
</feature>
<dbReference type="AlphaFoldDB" id="A0A3P6V6E6"/>
<dbReference type="GO" id="GO:0005085">
    <property type="term" value="F:guanyl-nucleotide exchange factor activity"/>
    <property type="evidence" value="ECO:0007669"/>
    <property type="project" value="InterPro"/>
</dbReference>
<accession>A0A3P6V6E6</accession>
<sequence>MLKSGISVRFEPVQLYKGAATAVVKSGGFGSDLFDMLLPMLGIYQEYVRNHHYSLQVLAEYKQKEEFTRVLKRWEEKPQCDGRSIESFLTFPMYQVS</sequence>
<evidence type="ECO:0000313" key="3">
    <source>
        <dbReference type="Proteomes" id="UP000281553"/>
    </source>
</evidence>
<dbReference type="Pfam" id="PF00621">
    <property type="entry name" value="RhoGEF"/>
    <property type="match status" value="1"/>
</dbReference>
<dbReference type="SUPFAM" id="SSF48065">
    <property type="entry name" value="DBL homology domain (DH-domain)"/>
    <property type="match status" value="1"/>
</dbReference>
<keyword evidence="3" id="KW-1185">Reference proteome</keyword>
<gene>
    <name evidence="2" type="ORF">DILT_LOCUS4077</name>
</gene>
<dbReference type="PROSITE" id="PS50010">
    <property type="entry name" value="DH_2"/>
    <property type="match status" value="1"/>
</dbReference>
<evidence type="ECO:0000313" key="2">
    <source>
        <dbReference type="EMBL" id="VDK87768.1"/>
    </source>
</evidence>
<dbReference type="InterPro" id="IPR000219">
    <property type="entry name" value="DH_dom"/>
</dbReference>
<evidence type="ECO:0000259" key="1">
    <source>
        <dbReference type="PROSITE" id="PS50010"/>
    </source>
</evidence>
<organism evidence="2 3">
    <name type="scientific">Dibothriocephalus latus</name>
    <name type="common">Fish tapeworm</name>
    <name type="synonym">Diphyllobothrium latum</name>
    <dbReference type="NCBI Taxonomy" id="60516"/>
    <lineage>
        <taxon>Eukaryota</taxon>
        <taxon>Metazoa</taxon>
        <taxon>Spiralia</taxon>
        <taxon>Lophotrochozoa</taxon>
        <taxon>Platyhelminthes</taxon>
        <taxon>Cestoda</taxon>
        <taxon>Eucestoda</taxon>
        <taxon>Diphyllobothriidea</taxon>
        <taxon>Diphyllobothriidae</taxon>
        <taxon>Dibothriocephalus</taxon>
    </lineage>
</organism>